<name>A0ABR4C4E6_9HELO</name>
<proteinExistence type="predicted"/>
<accession>A0ABR4C4E6</accession>
<reference evidence="1 2" key="1">
    <citation type="journal article" date="2024" name="Commun. Biol.">
        <title>Comparative genomic analysis of thermophilic fungi reveals convergent evolutionary adaptations and gene losses.</title>
        <authorList>
            <person name="Steindorff A.S."/>
            <person name="Aguilar-Pontes M.V."/>
            <person name="Robinson A.J."/>
            <person name="Andreopoulos B."/>
            <person name="LaButti K."/>
            <person name="Kuo A."/>
            <person name="Mondo S."/>
            <person name="Riley R."/>
            <person name="Otillar R."/>
            <person name="Haridas S."/>
            <person name="Lipzen A."/>
            <person name="Grimwood J."/>
            <person name="Schmutz J."/>
            <person name="Clum A."/>
            <person name="Reid I.D."/>
            <person name="Moisan M.C."/>
            <person name="Butler G."/>
            <person name="Nguyen T.T.M."/>
            <person name="Dewar K."/>
            <person name="Conant G."/>
            <person name="Drula E."/>
            <person name="Henrissat B."/>
            <person name="Hansel C."/>
            <person name="Singer S."/>
            <person name="Hutchinson M.I."/>
            <person name="de Vries R.P."/>
            <person name="Natvig D.O."/>
            <person name="Powell A.J."/>
            <person name="Tsang A."/>
            <person name="Grigoriev I.V."/>
        </authorList>
    </citation>
    <scope>NUCLEOTIDE SEQUENCE [LARGE SCALE GENOMIC DNA]</scope>
    <source>
        <strain evidence="1 2">CBS 494.80</strain>
    </source>
</reference>
<evidence type="ECO:0000313" key="2">
    <source>
        <dbReference type="Proteomes" id="UP001595075"/>
    </source>
</evidence>
<sequence>MSSVGVGVWFFFGTDWEAAGILDTQSRVRVENSGWGHTIAHSRQGLHSWLGAGRRVFEAAAANANANAQCALCSVWSSICMVGWSRNWSHAIVVLAETWGWGLTFGFDDWGLDVAG</sequence>
<comment type="caution">
    <text evidence="1">The sequence shown here is derived from an EMBL/GenBank/DDBJ whole genome shotgun (WGS) entry which is preliminary data.</text>
</comment>
<gene>
    <name evidence="1" type="ORF">VTL71DRAFT_3938</name>
</gene>
<dbReference type="Proteomes" id="UP001595075">
    <property type="component" value="Unassembled WGS sequence"/>
</dbReference>
<organism evidence="1 2">
    <name type="scientific">Oculimacula yallundae</name>
    <dbReference type="NCBI Taxonomy" id="86028"/>
    <lineage>
        <taxon>Eukaryota</taxon>
        <taxon>Fungi</taxon>
        <taxon>Dikarya</taxon>
        <taxon>Ascomycota</taxon>
        <taxon>Pezizomycotina</taxon>
        <taxon>Leotiomycetes</taxon>
        <taxon>Helotiales</taxon>
        <taxon>Ploettnerulaceae</taxon>
        <taxon>Oculimacula</taxon>
    </lineage>
</organism>
<evidence type="ECO:0000313" key="1">
    <source>
        <dbReference type="EMBL" id="KAL2064798.1"/>
    </source>
</evidence>
<keyword evidence="2" id="KW-1185">Reference proteome</keyword>
<protein>
    <submittedName>
        <fullName evidence="1">Uncharacterized protein</fullName>
    </submittedName>
</protein>
<dbReference type="EMBL" id="JAZHXI010000013">
    <property type="protein sequence ID" value="KAL2064798.1"/>
    <property type="molecule type" value="Genomic_DNA"/>
</dbReference>